<evidence type="ECO:0000313" key="6">
    <source>
        <dbReference type="Proteomes" id="UP000178606"/>
    </source>
</evidence>
<feature type="domain" description="Soluble ligand binding" evidence="4">
    <location>
        <begin position="559"/>
        <end position="604"/>
    </location>
</feature>
<dbReference type="PANTHER" id="PTHR33619">
    <property type="entry name" value="POLYSACCHARIDE EXPORT PROTEIN GFCE-RELATED"/>
    <property type="match status" value="1"/>
</dbReference>
<dbReference type="Gene3D" id="3.30.1950.10">
    <property type="entry name" value="wza like domain"/>
    <property type="match status" value="1"/>
</dbReference>
<dbReference type="PANTHER" id="PTHR33619:SF3">
    <property type="entry name" value="POLYSACCHARIDE EXPORT PROTEIN GFCE-RELATED"/>
    <property type="match status" value="1"/>
</dbReference>
<dbReference type="Proteomes" id="UP000178606">
    <property type="component" value="Unassembled WGS sequence"/>
</dbReference>
<evidence type="ECO:0000313" key="5">
    <source>
        <dbReference type="EMBL" id="OGG43730.1"/>
    </source>
</evidence>
<dbReference type="InterPro" id="IPR049712">
    <property type="entry name" value="Poly_export"/>
</dbReference>
<comment type="caution">
    <text evidence="5">The sequence shown here is derived from an EMBL/GenBank/DDBJ whole genome shotgun (WGS) entry which is preliminary data.</text>
</comment>
<sequence length="778" mass="85530">MEVDLKMDVGRSIFKQLLGIGLCWVICLGWPHSPAWSQERKAEEKPGPQQTTTRSGEAQEGIPKTGAAKPAEEGAARTAKVIQDSAAAPLLSRFGYDIFNNMAPDSTRTLYGPVDPGYAVGPGDQIIVTVWGQVEFTLTLTVTRDGTVDIPKVGPVSVNGLTFSALKSTITGHLSRGYSGIAQQPPTTFVDVSLGKLLPLRVFIVGEVKRPGSYTINPTSTVLNALYHCGGPNEKGSLREIRVFRQNKLVALVDLYNYILKGDKSQDIRLQNDDTILMPPVRKAVSLRGRVHRQAIYELKGEERLKDLIDIAGGLEPDAYIGRIQIDRIVANKERRIADVNFEEILNARQPDAELSNGDAVTVFAVSDQRVNAITLRGYVRRPGLYQLKTGMRVKGLVEEADGLLGEAYTERADLIRTGPDLTRHLISFRLNGAMKGDPQENHLLQSLDEVIVYSIHTFGERDSVTISGSVKKPGRYELLSTMTLKDLIVLAEGLKEGAYKVKAEVSRVNSDPNKPIQIIQVDIDDRYSADGREGDFKLQSRDIVFIRPDPNFEPQRNVTLSGEVQFPGVYTLESRTERLSNLIARAGGLKDTAYPEGIVFLRRQDDPGRIATDLERTLTPTLLEGRVLKQGEVDSSMINLKRALGIPDELLRHDDMARIAVDLKRALKHKGDEDDPVLFDGDVIIVPQRPRTVKVSGEVGFPNNVAFKDGEGIGYYIEGAGGLKSTADKGRIFVILANGEVKRPGRSLTITAGSVIVVPAKEEKEKVRIFEQSGGTR</sequence>
<dbReference type="InterPro" id="IPR019554">
    <property type="entry name" value="Soluble_ligand-bd"/>
</dbReference>
<proteinExistence type="predicted"/>
<evidence type="ECO:0000259" key="4">
    <source>
        <dbReference type="Pfam" id="PF10531"/>
    </source>
</evidence>
<feature type="domain" description="Soluble ligand binding" evidence="4">
    <location>
        <begin position="288"/>
        <end position="331"/>
    </location>
</feature>
<feature type="domain" description="Polysaccharide export protein N-terminal" evidence="3">
    <location>
        <begin position="114"/>
        <end position="178"/>
    </location>
</feature>
<dbReference type="Pfam" id="PF10531">
    <property type="entry name" value="SLBB"/>
    <property type="match status" value="6"/>
</dbReference>
<evidence type="ECO:0000256" key="1">
    <source>
        <dbReference type="ARBA" id="ARBA00022729"/>
    </source>
</evidence>
<feature type="domain" description="Soluble ligand binding" evidence="4">
    <location>
        <begin position="201"/>
        <end position="246"/>
    </location>
</feature>
<dbReference type="GO" id="GO:0015159">
    <property type="term" value="F:polysaccharide transmembrane transporter activity"/>
    <property type="evidence" value="ECO:0007669"/>
    <property type="project" value="InterPro"/>
</dbReference>
<dbReference type="EMBL" id="MFKF01000427">
    <property type="protein sequence ID" value="OGG43730.1"/>
    <property type="molecule type" value="Genomic_DNA"/>
</dbReference>
<feature type="region of interest" description="Disordered" evidence="2">
    <location>
        <begin position="36"/>
        <end position="75"/>
    </location>
</feature>
<dbReference type="Pfam" id="PF02563">
    <property type="entry name" value="Poly_export"/>
    <property type="match status" value="1"/>
</dbReference>
<accession>A0A1F6C3H0</accession>
<feature type="domain" description="Soluble ligand binding" evidence="4">
    <location>
        <begin position="465"/>
        <end position="509"/>
    </location>
</feature>
<dbReference type="AlphaFoldDB" id="A0A1F6C3H0"/>
<keyword evidence="1" id="KW-0732">Signal</keyword>
<evidence type="ECO:0008006" key="7">
    <source>
        <dbReference type="Google" id="ProtNLM"/>
    </source>
</evidence>
<dbReference type="InterPro" id="IPR003715">
    <property type="entry name" value="Poly_export_N"/>
</dbReference>
<feature type="domain" description="Soluble ligand binding" evidence="4">
    <location>
        <begin position="375"/>
        <end position="418"/>
    </location>
</feature>
<protein>
    <recommendedName>
        <fullName evidence="7">Soluble ligand binding domain-containing protein</fullName>
    </recommendedName>
</protein>
<evidence type="ECO:0000259" key="3">
    <source>
        <dbReference type="Pfam" id="PF02563"/>
    </source>
</evidence>
<evidence type="ECO:0000256" key="2">
    <source>
        <dbReference type="SAM" id="MobiDB-lite"/>
    </source>
</evidence>
<organism evidence="5 6">
    <name type="scientific">Handelsmanbacteria sp. (strain RIFCSPLOWO2_12_FULL_64_10)</name>
    <dbReference type="NCBI Taxonomy" id="1817868"/>
    <lineage>
        <taxon>Bacteria</taxon>
        <taxon>Candidatus Handelsmaniibacteriota</taxon>
    </lineage>
</organism>
<dbReference type="Gene3D" id="3.10.560.10">
    <property type="entry name" value="Outer membrane lipoprotein wza domain like"/>
    <property type="match status" value="6"/>
</dbReference>
<gene>
    <name evidence="5" type="ORF">A3F84_27460</name>
</gene>
<reference evidence="5 6" key="1">
    <citation type="journal article" date="2016" name="Nat. Commun.">
        <title>Thousands of microbial genomes shed light on interconnected biogeochemical processes in an aquifer system.</title>
        <authorList>
            <person name="Anantharaman K."/>
            <person name="Brown C.T."/>
            <person name="Hug L.A."/>
            <person name="Sharon I."/>
            <person name="Castelle C.J."/>
            <person name="Probst A.J."/>
            <person name="Thomas B.C."/>
            <person name="Singh A."/>
            <person name="Wilkins M.J."/>
            <person name="Karaoz U."/>
            <person name="Brodie E.L."/>
            <person name="Williams K.H."/>
            <person name="Hubbard S.S."/>
            <person name="Banfield J.F."/>
        </authorList>
    </citation>
    <scope>NUCLEOTIDE SEQUENCE [LARGE SCALE GENOMIC DNA]</scope>
    <source>
        <strain evidence="6">RIFCSPLOWO2_12_FULL_64_10</strain>
    </source>
</reference>
<name>A0A1F6C3H0_HANXR</name>
<feature type="domain" description="Soluble ligand binding" evidence="4">
    <location>
        <begin position="694"/>
        <end position="741"/>
    </location>
</feature>